<keyword evidence="4" id="KW-1185">Reference proteome</keyword>
<feature type="region of interest" description="Disordered" evidence="1">
    <location>
        <begin position="216"/>
        <end position="247"/>
    </location>
</feature>
<sequence length="277" mass="32125">MKSIGKDDRPQGNDALNLNIPAAGRNEDGLPNDQEPINIGTRSGGRGPDDGGSDFVAEVDRCFHGKGPALKWFNQLREGCITSFEELKKRFTRTYVGRVRQDKDEHSFMTIKKKENEAIWSFQDRFQTEFNLVRGTDQKIAIITFIEGLMMNTFKESLLNKRHMSLEEVNDRAYKYIRIEEDEKRDEKGSGKRLMEETRRRIPEPKRRRALNRIRATDGGYSRADLPRSNTFSRLQDEQKKKEAKGGKIEYLTPVRASVENIFLEIEDKRMLPRPLK</sequence>
<dbReference type="AlphaFoldDB" id="A0AAV3PXN7"/>
<evidence type="ECO:0000313" key="3">
    <source>
        <dbReference type="EMBL" id="GAA0155105.1"/>
    </source>
</evidence>
<accession>A0AAV3PXN7</accession>
<feature type="domain" description="Retrotransposon gag" evidence="2">
    <location>
        <begin position="65"/>
        <end position="149"/>
    </location>
</feature>
<name>A0AAV3PXN7_LITER</name>
<dbReference type="PANTHER" id="PTHR33223:SF10">
    <property type="entry name" value="AMINOTRANSFERASE-LIKE PLANT MOBILE DOMAIN-CONTAINING PROTEIN"/>
    <property type="match status" value="1"/>
</dbReference>
<dbReference type="Proteomes" id="UP001454036">
    <property type="component" value="Unassembled WGS sequence"/>
</dbReference>
<evidence type="ECO:0000256" key="1">
    <source>
        <dbReference type="SAM" id="MobiDB-lite"/>
    </source>
</evidence>
<evidence type="ECO:0000313" key="4">
    <source>
        <dbReference type="Proteomes" id="UP001454036"/>
    </source>
</evidence>
<protein>
    <recommendedName>
        <fullName evidence="2">Retrotransposon gag domain-containing protein</fullName>
    </recommendedName>
</protein>
<dbReference type="InterPro" id="IPR005162">
    <property type="entry name" value="Retrotrans_gag_dom"/>
</dbReference>
<comment type="caution">
    <text evidence="3">The sequence shown here is derived from an EMBL/GenBank/DDBJ whole genome shotgun (WGS) entry which is preliminary data.</text>
</comment>
<evidence type="ECO:0000259" key="2">
    <source>
        <dbReference type="Pfam" id="PF03732"/>
    </source>
</evidence>
<dbReference type="EMBL" id="BAABME010018814">
    <property type="protein sequence ID" value="GAA0155105.1"/>
    <property type="molecule type" value="Genomic_DNA"/>
</dbReference>
<dbReference type="Pfam" id="PF03732">
    <property type="entry name" value="Retrotrans_gag"/>
    <property type="match status" value="1"/>
</dbReference>
<feature type="region of interest" description="Disordered" evidence="1">
    <location>
        <begin position="1"/>
        <end position="51"/>
    </location>
</feature>
<gene>
    <name evidence="3" type="ORF">LIER_38019</name>
</gene>
<proteinExistence type="predicted"/>
<organism evidence="3 4">
    <name type="scientific">Lithospermum erythrorhizon</name>
    <name type="common">Purple gromwell</name>
    <name type="synonym">Lithospermum officinale var. erythrorhizon</name>
    <dbReference type="NCBI Taxonomy" id="34254"/>
    <lineage>
        <taxon>Eukaryota</taxon>
        <taxon>Viridiplantae</taxon>
        <taxon>Streptophyta</taxon>
        <taxon>Embryophyta</taxon>
        <taxon>Tracheophyta</taxon>
        <taxon>Spermatophyta</taxon>
        <taxon>Magnoliopsida</taxon>
        <taxon>eudicotyledons</taxon>
        <taxon>Gunneridae</taxon>
        <taxon>Pentapetalae</taxon>
        <taxon>asterids</taxon>
        <taxon>lamiids</taxon>
        <taxon>Boraginales</taxon>
        <taxon>Boraginaceae</taxon>
        <taxon>Boraginoideae</taxon>
        <taxon>Lithospermeae</taxon>
        <taxon>Lithospermum</taxon>
    </lineage>
</organism>
<feature type="compositionally biased region" description="Basic and acidic residues" evidence="1">
    <location>
        <begin position="235"/>
        <end position="247"/>
    </location>
</feature>
<dbReference type="PANTHER" id="PTHR33223">
    <property type="entry name" value="CCHC-TYPE DOMAIN-CONTAINING PROTEIN"/>
    <property type="match status" value="1"/>
</dbReference>
<reference evidence="3 4" key="1">
    <citation type="submission" date="2024-01" db="EMBL/GenBank/DDBJ databases">
        <title>The complete chloroplast genome sequence of Lithospermum erythrorhizon: insights into the phylogenetic relationship among Boraginaceae species and the maternal lineages of purple gromwells.</title>
        <authorList>
            <person name="Okada T."/>
            <person name="Watanabe K."/>
        </authorList>
    </citation>
    <scope>NUCLEOTIDE SEQUENCE [LARGE SCALE GENOMIC DNA]</scope>
</reference>
<feature type="compositionally biased region" description="Basic and acidic residues" evidence="1">
    <location>
        <begin position="1"/>
        <end position="11"/>
    </location>
</feature>